<keyword evidence="4 6" id="KW-1133">Transmembrane helix</keyword>
<keyword evidence="3 6" id="KW-0812">Transmembrane</keyword>
<feature type="transmembrane region" description="Helical" evidence="6">
    <location>
        <begin position="55"/>
        <end position="74"/>
    </location>
</feature>
<feature type="transmembrane region" description="Helical" evidence="6">
    <location>
        <begin position="146"/>
        <end position="167"/>
    </location>
</feature>
<dbReference type="NCBIfam" id="TIGR03716">
    <property type="entry name" value="R_switched_YkoY"/>
    <property type="match status" value="1"/>
</dbReference>
<evidence type="ECO:0000313" key="8">
    <source>
        <dbReference type="Proteomes" id="UP000033607"/>
    </source>
</evidence>
<dbReference type="InterPro" id="IPR022493">
    <property type="entry name" value="CHP03716_TM_YkoY"/>
</dbReference>
<dbReference type="PANTHER" id="PTHR30238:SF4">
    <property type="entry name" value="SLL1022 PROTEIN"/>
    <property type="match status" value="1"/>
</dbReference>
<evidence type="ECO:0000256" key="1">
    <source>
        <dbReference type="ARBA" id="ARBA00004141"/>
    </source>
</evidence>
<feature type="transmembrane region" description="Helical" evidence="6">
    <location>
        <begin position="202"/>
        <end position="220"/>
    </location>
</feature>
<feature type="transmembrane region" description="Helical" evidence="6">
    <location>
        <begin position="119"/>
        <end position="140"/>
    </location>
</feature>
<comment type="similarity">
    <text evidence="2">Belongs to the TerC family.</text>
</comment>
<dbReference type="AlphaFoldDB" id="A0A0F5YEK5"/>
<dbReference type="GO" id="GO:0016020">
    <property type="term" value="C:membrane"/>
    <property type="evidence" value="ECO:0007669"/>
    <property type="project" value="UniProtKB-SubCell"/>
</dbReference>
<evidence type="ECO:0000313" key="7">
    <source>
        <dbReference type="EMBL" id="KKD37183.1"/>
    </source>
</evidence>
<evidence type="ECO:0000256" key="4">
    <source>
        <dbReference type="ARBA" id="ARBA00022989"/>
    </source>
</evidence>
<organism evidence="7 8">
    <name type="scientific">Limnoraphis robusta CS-951</name>
    <dbReference type="NCBI Taxonomy" id="1637645"/>
    <lineage>
        <taxon>Bacteria</taxon>
        <taxon>Bacillati</taxon>
        <taxon>Cyanobacteriota</taxon>
        <taxon>Cyanophyceae</taxon>
        <taxon>Oscillatoriophycideae</taxon>
        <taxon>Oscillatoriales</taxon>
        <taxon>Sirenicapillariaceae</taxon>
        <taxon>Limnoraphis</taxon>
    </lineage>
</organism>
<dbReference type="Proteomes" id="UP000033607">
    <property type="component" value="Unassembled WGS sequence"/>
</dbReference>
<sequence length="229" mass="25704">MWHQVLEVSSPEVGLNVFFLLFILVALEAVLSADNAIALASIAGSLEDKRLQRKALNIGLILAFVLRIALIIAATWVIQFWQFELIGALYLLWLVFQYFTKEDEDESSGSKRFSSLWQVIPLIAMTDLAFSLDSVTAAIAVADETWLVIVGASLGIIALRFLAGLFIRWLKEYSHLETAGYLTVGLVGLRLLFRVVNPLYIPPEWLLIVITVGLFVWGFSERRVSRSME</sequence>
<proteinExistence type="inferred from homology"/>
<protein>
    <submittedName>
        <fullName evidence="7">Membrane protein</fullName>
    </submittedName>
</protein>
<dbReference type="OrthoDB" id="510141at2"/>
<dbReference type="PATRIC" id="fig|1637645.4.peg.3884"/>
<feature type="transmembrane region" description="Helical" evidence="6">
    <location>
        <begin position="179"/>
        <end position="196"/>
    </location>
</feature>
<dbReference type="RefSeq" id="WP_046279523.1">
    <property type="nucleotide sequence ID" value="NZ_LATL02000195.1"/>
</dbReference>
<accession>A0A0F5YEK5</accession>
<dbReference type="Pfam" id="PF03741">
    <property type="entry name" value="TerC"/>
    <property type="match status" value="1"/>
</dbReference>
<name>A0A0F5YEK5_9CYAN</name>
<feature type="transmembrane region" description="Helical" evidence="6">
    <location>
        <begin position="80"/>
        <end position="99"/>
    </location>
</feature>
<feature type="transmembrane region" description="Helical" evidence="6">
    <location>
        <begin position="17"/>
        <end position="43"/>
    </location>
</feature>
<gene>
    <name evidence="7" type="ORF">WN50_15795</name>
</gene>
<comment type="subcellular location">
    <subcellularLocation>
        <location evidence="1">Membrane</location>
        <topology evidence="1">Multi-pass membrane protein</topology>
    </subcellularLocation>
</comment>
<dbReference type="EMBL" id="LATL02000195">
    <property type="protein sequence ID" value="KKD37183.1"/>
    <property type="molecule type" value="Genomic_DNA"/>
</dbReference>
<dbReference type="InterPro" id="IPR005496">
    <property type="entry name" value="Integral_membrane_TerC"/>
</dbReference>
<keyword evidence="5 6" id="KW-0472">Membrane</keyword>
<dbReference type="PANTHER" id="PTHR30238">
    <property type="entry name" value="MEMBRANE BOUND PREDICTED REDOX MODULATOR"/>
    <property type="match status" value="1"/>
</dbReference>
<evidence type="ECO:0000256" key="2">
    <source>
        <dbReference type="ARBA" id="ARBA00007511"/>
    </source>
</evidence>
<evidence type="ECO:0000256" key="5">
    <source>
        <dbReference type="ARBA" id="ARBA00023136"/>
    </source>
</evidence>
<evidence type="ECO:0000256" key="6">
    <source>
        <dbReference type="SAM" id="Phobius"/>
    </source>
</evidence>
<comment type="caution">
    <text evidence="7">The sequence shown here is derived from an EMBL/GenBank/DDBJ whole genome shotgun (WGS) entry which is preliminary data.</text>
</comment>
<reference evidence="7 8" key="1">
    <citation type="submission" date="2015-06" db="EMBL/GenBank/DDBJ databases">
        <title>Draft genome assembly of filamentous brackish cyanobacterium Limnoraphis robusta strain CS-951.</title>
        <authorList>
            <person name="Willis A."/>
            <person name="Parks M."/>
            <person name="Burford M.A."/>
        </authorList>
    </citation>
    <scope>NUCLEOTIDE SEQUENCE [LARGE SCALE GENOMIC DNA]</scope>
    <source>
        <strain evidence="7 8">CS-951</strain>
    </source>
</reference>
<evidence type="ECO:0000256" key="3">
    <source>
        <dbReference type="ARBA" id="ARBA00022692"/>
    </source>
</evidence>